<reference evidence="2" key="1">
    <citation type="submission" date="2025-08" db="UniProtKB">
        <authorList>
            <consortium name="RefSeq"/>
        </authorList>
    </citation>
    <scope>IDENTIFICATION</scope>
</reference>
<name>A0A1S3DJR5_DIACI</name>
<dbReference type="GeneID" id="103519058"/>
<keyword evidence="1" id="KW-1185">Reference proteome</keyword>
<accession>A0A1S3DJR5</accession>
<dbReference type="RefSeq" id="XP_008483316.1">
    <property type="nucleotide sequence ID" value="XM_008485094.3"/>
</dbReference>
<protein>
    <submittedName>
        <fullName evidence="2">Uncharacterized protein LOC103519058 isoform X2</fullName>
    </submittedName>
</protein>
<dbReference type="AlphaFoldDB" id="A0A1S3DJR5"/>
<dbReference type="Proteomes" id="UP000079169">
    <property type="component" value="Unplaced"/>
</dbReference>
<sequence length="95" mass="11767">MKKKSKKMRSKSKFMTADDINEMYTKLETMYDCFDEHYDKREEKAKLRERGQCFLTTPKFCCKRKPHRSEDMFKKFEKEIQKELEKNKRRDDAYC</sequence>
<evidence type="ECO:0000313" key="2">
    <source>
        <dbReference type="RefSeq" id="XP_008483316.1"/>
    </source>
</evidence>
<evidence type="ECO:0000313" key="1">
    <source>
        <dbReference type="Proteomes" id="UP000079169"/>
    </source>
</evidence>
<gene>
    <name evidence="2" type="primary">LOC103519058</name>
</gene>
<proteinExistence type="predicted"/>
<organism evidence="1 2">
    <name type="scientific">Diaphorina citri</name>
    <name type="common">Asian citrus psyllid</name>
    <dbReference type="NCBI Taxonomy" id="121845"/>
    <lineage>
        <taxon>Eukaryota</taxon>
        <taxon>Metazoa</taxon>
        <taxon>Ecdysozoa</taxon>
        <taxon>Arthropoda</taxon>
        <taxon>Hexapoda</taxon>
        <taxon>Insecta</taxon>
        <taxon>Pterygota</taxon>
        <taxon>Neoptera</taxon>
        <taxon>Paraneoptera</taxon>
        <taxon>Hemiptera</taxon>
        <taxon>Sternorrhyncha</taxon>
        <taxon>Psylloidea</taxon>
        <taxon>Psyllidae</taxon>
        <taxon>Diaphorininae</taxon>
        <taxon>Diaphorina</taxon>
    </lineage>
</organism>